<dbReference type="FunFam" id="1.10.1040.10:FF:000006">
    <property type="entry name" value="3-hydroxyisobutyrate dehydrogenase"/>
    <property type="match status" value="1"/>
</dbReference>
<evidence type="ECO:0000256" key="5">
    <source>
        <dbReference type="ARBA" id="ARBA00023002"/>
    </source>
</evidence>
<evidence type="ECO:0000259" key="11">
    <source>
        <dbReference type="Pfam" id="PF14833"/>
    </source>
</evidence>
<accession>A0A0D2LIY0</accession>
<dbReference type="InterPro" id="IPR015815">
    <property type="entry name" value="HIBADH-related"/>
</dbReference>
<comment type="catalytic activity">
    <reaction evidence="7">
        <text>3-hydroxy-2-methylpropanoate + NAD(+) = 2-methyl-3-oxopropanoate + NADH + H(+)</text>
        <dbReference type="Rhea" id="RHEA:17681"/>
        <dbReference type="ChEBI" id="CHEBI:11805"/>
        <dbReference type="ChEBI" id="CHEBI:15378"/>
        <dbReference type="ChEBI" id="CHEBI:57540"/>
        <dbReference type="ChEBI" id="CHEBI:57700"/>
        <dbReference type="ChEBI" id="CHEBI:57945"/>
        <dbReference type="EC" id="1.1.1.31"/>
    </reaction>
</comment>
<gene>
    <name evidence="12" type="ORF">HYPSUDRAFT_34696</name>
</gene>
<evidence type="ECO:0000313" key="13">
    <source>
        <dbReference type="Proteomes" id="UP000054270"/>
    </source>
</evidence>
<evidence type="ECO:0000259" key="10">
    <source>
        <dbReference type="Pfam" id="PF03446"/>
    </source>
</evidence>
<dbReference type="GO" id="GO:0050661">
    <property type="term" value="F:NADP binding"/>
    <property type="evidence" value="ECO:0007669"/>
    <property type="project" value="InterPro"/>
</dbReference>
<keyword evidence="4" id="KW-0101">Branched-chain amino acid catabolism</keyword>
<proteinExistence type="inferred from homology"/>
<comment type="similarity">
    <text evidence="2">Belongs to the HIBADH-related family. 3-hydroxyisobutyrate dehydrogenase subfamily.</text>
</comment>
<dbReference type="InterPro" id="IPR029154">
    <property type="entry name" value="HIBADH-like_NADP-bd"/>
</dbReference>
<evidence type="ECO:0000256" key="4">
    <source>
        <dbReference type="ARBA" id="ARBA00022456"/>
    </source>
</evidence>
<protein>
    <recommendedName>
        <fullName evidence="3">3-hydroxyisobutyrate dehydrogenase</fullName>
        <ecNumber evidence="3">1.1.1.31</ecNumber>
    </recommendedName>
</protein>
<feature type="domain" description="3-hydroxyisobutyrate dehydrogenase-like NAD-binding" evidence="11">
    <location>
        <begin position="201"/>
        <end position="325"/>
    </location>
</feature>
<dbReference type="InterPro" id="IPR036291">
    <property type="entry name" value="NAD(P)-bd_dom_sf"/>
</dbReference>
<organism evidence="12 13">
    <name type="scientific">Hypholoma sublateritium (strain FD-334 SS-4)</name>
    <dbReference type="NCBI Taxonomy" id="945553"/>
    <lineage>
        <taxon>Eukaryota</taxon>
        <taxon>Fungi</taxon>
        <taxon>Dikarya</taxon>
        <taxon>Basidiomycota</taxon>
        <taxon>Agaricomycotina</taxon>
        <taxon>Agaricomycetes</taxon>
        <taxon>Agaricomycetidae</taxon>
        <taxon>Agaricales</taxon>
        <taxon>Agaricineae</taxon>
        <taxon>Strophariaceae</taxon>
        <taxon>Hypholoma</taxon>
    </lineage>
</organism>
<dbReference type="EC" id="1.1.1.31" evidence="3"/>
<dbReference type="GO" id="GO:0006574">
    <property type="term" value="P:L-valine catabolic process"/>
    <property type="evidence" value="ECO:0007669"/>
    <property type="project" value="TreeGrafter"/>
</dbReference>
<feature type="active site" evidence="8">
    <location>
        <position position="205"/>
    </location>
</feature>
<dbReference type="Proteomes" id="UP000054270">
    <property type="component" value="Unassembled WGS sequence"/>
</dbReference>
<evidence type="ECO:0000256" key="2">
    <source>
        <dbReference type="ARBA" id="ARBA00006013"/>
    </source>
</evidence>
<keyword evidence="6" id="KW-0520">NAD</keyword>
<evidence type="ECO:0000256" key="1">
    <source>
        <dbReference type="ARBA" id="ARBA00005109"/>
    </source>
</evidence>
<dbReference type="SUPFAM" id="SSF48179">
    <property type="entry name" value="6-phosphogluconate dehydrogenase C-terminal domain-like"/>
    <property type="match status" value="1"/>
</dbReference>
<dbReference type="Pfam" id="PF14833">
    <property type="entry name" value="NAD_binding_11"/>
    <property type="match status" value="1"/>
</dbReference>
<keyword evidence="5" id="KW-0560">Oxidoreductase</keyword>
<dbReference type="Pfam" id="PF03446">
    <property type="entry name" value="NAD_binding_2"/>
    <property type="match status" value="1"/>
</dbReference>
<dbReference type="Gene3D" id="3.40.50.720">
    <property type="entry name" value="NAD(P)-binding Rossmann-like Domain"/>
    <property type="match status" value="1"/>
</dbReference>
<dbReference type="GO" id="GO:0005739">
    <property type="term" value="C:mitochondrion"/>
    <property type="evidence" value="ECO:0007669"/>
    <property type="project" value="TreeGrafter"/>
</dbReference>
<evidence type="ECO:0000313" key="12">
    <source>
        <dbReference type="EMBL" id="KJA27592.1"/>
    </source>
</evidence>
<dbReference type="PANTHER" id="PTHR22981:SF81">
    <property type="entry name" value="DEHYDROGENASE, PUTATIVE-RELATED"/>
    <property type="match status" value="1"/>
</dbReference>
<dbReference type="InterPro" id="IPR006115">
    <property type="entry name" value="6PGDH_NADP-bd"/>
</dbReference>
<evidence type="ECO:0000256" key="9">
    <source>
        <dbReference type="SAM" id="MobiDB-lite"/>
    </source>
</evidence>
<dbReference type="InterPro" id="IPR013328">
    <property type="entry name" value="6PGD_dom2"/>
</dbReference>
<dbReference type="SUPFAM" id="SSF51735">
    <property type="entry name" value="NAD(P)-binding Rossmann-fold domains"/>
    <property type="match status" value="1"/>
</dbReference>
<sequence length="343" mass="36155">MENPEQAIFPKAFGWIGLGAMGFPMALQLCKHVPADSALYIYDIDRGEMERFAEKSKENGAAANVFMMNSAREVTENSDCIITIVPEGWHVRAVFLTPEHGILAAEDISDKLFVDCSTIDIATSLSINEATLNAHSSSPASGKPPPRFYDAPVSGGTAGASKGTLTIMLGCAPASWDLPLLTRILRTMGTNVYALGGPSLGLAAKLSNNYLSGMIALATSEAMNLGMRLGVDPVVLQRCFSTSSGGSWVNDTVNPVPGVCPDAVTSKGYEGGFKVQLMKKDMGLAIAAAKQVGANLVLGDAGLAAYTAAADDPKCRDRDSRVVYRWLGGMEPPTLDSNENAGD</sequence>
<dbReference type="PIRSF" id="PIRSF000103">
    <property type="entry name" value="HIBADH"/>
    <property type="match status" value="1"/>
</dbReference>
<comment type="pathway">
    <text evidence="1">Amino-acid degradation; L-valine degradation.</text>
</comment>
<feature type="region of interest" description="Disordered" evidence="9">
    <location>
        <begin position="134"/>
        <end position="153"/>
    </location>
</feature>
<evidence type="ECO:0000256" key="3">
    <source>
        <dbReference type="ARBA" id="ARBA00012991"/>
    </source>
</evidence>
<evidence type="ECO:0000256" key="6">
    <source>
        <dbReference type="ARBA" id="ARBA00023027"/>
    </source>
</evidence>
<dbReference type="PANTHER" id="PTHR22981">
    <property type="entry name" value="3-HYDROXYISOBUTYRATE DEHYDROGENASE-RELATED"/>
    <property type="match status" value="1"/>
</dbReference>
<dbReference type="GO" id="GO:0051287">
    <property type="term" value="F:NAD binding"/>
    <property type="evidence" value="ECO:0007669"/>
    <property type="project" value="InterPro"/>
</dbReference>
<feature type="domain" description="6-phosphogluconate dehydrogenase NADP-binding" evidence="10">
    <location>
        <begin position="13"/>
        <end position="196"/>
    </location>
</feature>
<evidence type="ECO:0000256" key="7">
    <source>
        <dbReference type="ARBA" id="ARBA00049197"/>
    </source>
</evidence>
<reference evidence="13" key="1">
    <citation type="submission" date="2014-04" db="EMBL/GenBank/DDBJ databases">
        <title>Evolutionary Origins and Diversification of the Mycorrhizal Mutualists.</title>
        <authorList>
            <consortium name="DOE Joint Genome Institute"/>
            <consortium name="Mycorrhizal Genomics Consortium"/>
            <person name="Kohler A."/>
            <person name="Kuo A."/>
            <person name="Nagy L.G."/>
            <person name="Floudas D."/>
            <person name="Copeland A."/>
            <person name="Barry K.W."/>
            <person name="Cichocki N."/>
            <person name="Veneault-Fourrey C."/>
            <person name="LaButti K."/>
            <person name="Lindquist E.A."/>
            <person name="Lipzen A."/>
            <person name="Lundell T."/>
            <person name="Morin E."/>
            <person name="Murat C."/>
            <person name="Riley R."/>
            <person name="Ohm R."/>
            <person name="Sun H."/>
            <person name="Tunlid A."/>
            <person name="Henrissat B."/>
            <person name="Grigoriev I.V."/>
            <person name="Hibbett D.S."/>
            <person name="Martin F."/>
        </authorList>
    </citation>
    <scope>NUCLEOTIDE SEQUENCE [LARGE SCALE GENOMIC DNA]</scope>
    <source>
        <strain evidence="13">FD-334 SS-4</strain>
    </source>
</reference>
<evidence type="ECO:0000256" key="8">
    <source>
        <dbReference type="PIRSR" id="PIRSR000103-1"/>
    </source>
</evidence>
<dbReference type="InterPro" id="IPR008927">
    <property type="entry name" value="6-PGluconate_DH-like_C_sf"/>
</dbReference>
<dbReference type="STRING" id="945553.A0A0D2LIY0"/>
<dbReference type="EMBL" id="KN817523">
    <property type="protein sequence ID" value="KJA27592.1"/>
    <property type="molecule type" value="Genomic_DNA"/>
</dbReference>
<dbReference type="OMA" id="NNMMLFI"/>
<keyword evidence="13" id="KW-1185">Reference proteome</keyword>
<name>A0A0D2LIY0_HYPSF</name>
<dbReference type="GO" id="GO:0008442">
    <property type="term" value="F:3-hydroxyisobutyrate dehydrogenase activity"/>
    <property type="evidence" value="ECO:0007669"/>
    <property type="project" value="UniProtKB-EC"/>
</dbReference>
<dbReference type="OrthoDB" id="435038at2759"/>
<dbReference type="AlphaFoldDB" id="A0A0D2LIY0"/>
<dbReference type="Gene3D" id="1.10.1040.10">
    <property type="entry name" value="N-(1-d-carboxylethyl)-l-norvaline Dehydrogenase, domain 2"/>
    <property type="match status" value="1"/>
</dbReference>